<name>A0A178BPX4_9EURO</name>
<dbReference type="Gene3D" id="3.90.640.10">
    <property type="entry name" value="Actin, Chain A, domain 4"/>
    <property type="match status" value="1"/>
</dbReference>
<dbReference type="EMBL" id="LVCJ01000170">
    <property type="protein sequence ID" value="OAL19700.1"/>
    <property type="molecule type" value="Genomic_DNA"/>
</dbReference>
<dbReference type="RefSeq" id="XP_022494181.1">
    <property type="nucleotide sequence ID" value="XM_022649850.1"/>
</dbReference>
<dbReference type="SUPFAM" id="SSF53067">
    <property type="entry name" value="Actin-like ATPase domain"/>
    <property type="match status" value="1"/>
</dbReference>
<dbReference type="CDD" id="cd10170">
    <property type="entry name" value="ASKHA_NBD_HSP70"/>
    <property type="match status" value="1"/>
</dbReference>
<dbReference type="OrthoDB" id="4136644at2759"/>
<evidence type="ECO:0000313" key="1">
    <source>
        <dbReference type="EMBL" id="OAL19700.1"/>
    </source>
</evidence>
<comment type="caution">
    <text evidence="1">The sequence shown here is derived from an EMBL/GenBank/DDBJ whole genome shotgun (WGS) entry which is preliminary data.</text>
</comment>
<proteinExistence type="predicted"/>
<dbReference type="AlphaFoldDB" id="A0A178BPX4"/>
<gene>
    <name evidence="1" type="ORF">AYO20_11604</name>
</gene>
<dbReference type="GeneID" id="34594982"/>
<dbReference type="PANTHER" id="PTHR42749:SF1">
    <property type="entry name" value="CELL SHAPE-DETERMINING PROTEIN MREB"/>
    <property type="match status" value="1"/>
</dbReference>
<dbReference type="Gene3D" id="3.30.420.40">
    <property type="match status" value="2"/>
</dbReference>
<accession>A0A178BPX4</accession>
<dbReference type="PANTHER" id="PTHR42749">
    <property type="entry name" value="CELL SHAPE-DETERMINING PROTEIN MREB"/>
    <property type="match status" value="1"/>
</dbReference>
<reference evidence="1 2" key="1">
    <citation type="submission" date="2016-03" db="EMBL/GenBank/DDBJ databases">
        <title>The draft genome sequence of Fonsecaea nubica causative agent of cutaneous subcutaneous infection in human host.</title>
        <authorList>
            <person name="Costa F."/>
            <person name="Sybren D.H."/>
            <person name="Raittz R.T."/>
            <person name="Weiss V.A."/>
            <person name="Leao A.C."/>
            <person name="Gomes R."/>
            <person name="De Souza E.M."/>
            <person name="Pedrosa F.O."/>
            <person name="Steffens M.B."/>
            <person name="Bombassaro A."/>
            <person name="Tadra-Sfeir M.Z."/>
            <person name="Moreno L.F."/>
            <person name="Najafzadeh M.J."/>
            <person name="Felipe M.S."/>
            <person name="Teixeira M."/>
            <person name="Sun J."/>
            <person name="Xi L."/>
            <person name="Castro M.A."/>
            <person name="Vicente V.A."/>
        </authorList>
    </citation>
    <scope>NUCLEOTIDE SEQUENCE [LARGE SCALE GENOMIC DNA]</scope>
    <source>
        <strain evidence="1 2">CBS 269.64</strain>
    </source>
</reference>
<protein>
    <submittedName>
        <fullName evidence="1">Uncharacterized protein</fullName>
    </submittedName>
</protein>
<keyword evidence="2" id="KW-1185">Reference proteome</keyword>
<dbReference type="Proteomes" id="UP000185904">
    <property type="component" value="Unassembled WGS sequence"/>
</dbReference>
<organism evidence="1 2">
    <name type="scientific">Fonsecaea nubica</name>
    <dbReference type="NCBI Taxonomy" id="856822"/>
    <lineage>
        <taxon>Eukaryota</taxon>
        <taxon>Fungi</taxon>
        <taxon>Dikarya</taxon>
        <taxon>Ascomycota</taxon>
        <taxon>Pezizomycotina</taxon>
        <taxon>Eurotiomycetes</taxon>
        <taxon>Chaetothyriomycetidae</taxon>
        <taxon>Chaetothyriales</taxon>
        <taxon>Herpotrichiellaceae</taxon>
        <taxon>Fonsecaea</taxon>
    </lineage>
</organism>
<evidence type="ECO:0000313" key="2">
    <source>
        <dbReference type="Proteomes" id="UP000185904"/>
    </source>
</evidence>
<sequence length="739" mass="82940">MSTTAIPASTMTPTDVRTMIKNYPRSPGSGITLLLSLDFGTVHSTAAVQIVQESCGSVSGNVKFREELLVGMRQRQSHRVPSKVAITSRCARALGEPKRCVLIFGHAVDKALEDGRIANENVFDLLKLFLFPEYASDDSATAGDRLMKLTRAKHDALIEKIAKVHGGKVLYRDRLDEPKWEVHDMGDIVVAYLHFIWHGTLLEVAHKYDIDTDNPNPMFENLCQIFANKTHVAVSVPTVWQRETQEHFLNLLGRAGFPGSTAVVSEAVSAAIGYLNKMSEFESHTGEPENMIVADIGGATLGVAGVRKYFRDGLARFGEIVPEKGAINGSLLVNQAIKDHLDDKTNRQTLKTVLKHLDWEEDEWSQHIKYGIEEAKRLFENTDSACLIPLPGLGRVRDLEPRICRSLLPGSQLTVNGLIIGNDVLTKIHDEWLKEIVDVIRECQNDFQQRYPKQPLPPLKLCGWGSLPRYVLQKCTGVFQGFPVTLLEDQVTPIVANGNLVTLLRADLFFEVPACRSYGIRHDIPWQDVEEAHQRRSELEEARTDDGDYLLDRALWVVEKGQSLIHPTKTFTVQSKKRLSASDMKRAFPFEWIIDIVASDSLHVGSTDKYVSVSQALAANTIQIVGEYSMKIQQQDCKIKAIRWDPALQEPAYIEFEFRVRVDCSKIRPHVEISIPRSNGIFRQKLTDPVKGESEPCHAISASLGSFLAHTTFQDNEKARLDVEEELNEQDNEARMDTD</sequence>
<dbReference type="InterPro" id="IPR043129">
    <property type="entry name" value="ATPase_NBD"/>
</dbReference>